<dbReference type="VEuPathDB" id="FungiDB:ASPGLDRAFT_72847"/>
<sequence length="522" mass="58229">MVSMRNRKVISRRAPVLRKSAAESFRQYLQELQDENDVLTITKEVDPHLEVGAITRKVYENGEKTPLFENLKGYGRIKDNGLFRILGAPVGLSKVPGQKLGRIAKSLGLPSTASGQEIIQKINDAKRKPPIPSKEVPSGPVKEYKLFGDDIDLTALPDPFLHQHDGGKFIQTFGMHIVQTPDGRWTNWSITRGMIHGKCSLVGPVIPKQDIGVIHQMWKDKKQDMPWALCFGVPPAAIMVSGMPIPKWTNETEFIGALTGKPVEAVKCETNDIRVPGDAEIVLEGVVSSTETASEGPMAEYHGLMFPGRSRECPVFRVDAVTYRENPVLPVCVAGRATEENHTVWGVMIAAEVLTICQNAGLPVKMAWCPFESHCLWFVLQVDLTQLKALKTNMKDFCTKVGHVVFGSKPGWYIPKLYIVGEDVDPTDLKDVIWAEATRCQPGVNEFLFEEYGNIPLIPYVGHGVNPETESGHHRKVVRCCMFASEFGDGELHWEEGSFRGSFPVDVQKRMEDNWKEYGFDS</sequence>
<dbReference type="PANTHER" id="PTHR30108:SF17">
    <property type="entry name" value="FERULIC ACID DECARBOXYLASE 1"/>
    <property type="match status" value="1"/>
</dbReference>
<evidence type="ECO:0000256" key="1">
    <source>
        <dbReference type="HAMAP-Rule" id="MF_03196"/>
    </source>
</evidence>
<dbReference type="Proteomes" id="UP000184300">
    <property type="component" value="Unassembled WGS sequence"/>
</dbReference>
<dbReference type="SUPFAM" id="SSF143968">
    <property type="entry name" value="UbiD C-terminal domain-like"/>
    <property type="match status" value="1"/>
</dbReference>
<dbReference type="Gene3D" id="1.20.5.4570">
    <property type="match status" value="1"/>
</dbReference>
<comment type="subunit">
    <text evidence="1">Homodimer. May form higher order oligomers.</text>
</comment>
<dbReference type="EMBL" id="KV878892">
    <property type="protein sequence ID" value="OJJ86581.1"/>
    <property type="molecule type" value="Genomic_DNA"/>
</dbReference>
<feature type="binding site" evidence="1">
    <location>
        <begin position="187"/>
        <end position="192"/>
    </location>
    <ligand>
        <name>prenylated FMN</name>
        <dbReference type="ChEBI" id="CHEBI:87746"/>
    </ligand>
</feature>
<reference evidence="6" key="1">
    <citation type="journal article" date="2017" name="Genome Biol.">
        <title>Comparative genomics reveals high biological diversity and specific adaptations in the industrially and medically important fungal genus Aspergillus.</title>
        <authorList>
            <person name="de Vries R.P."/>
            <person name="Riley R."/>
            <person name="Wiebenga A."/>
            <person name="Aguilar-Osorio G."/>
            <person name="Amillis S."/>
            <person name="Uchima C.A."/>
            <person name="Anderluh G."/>
            <person name="Asadollahi M."/>
            <person name="Askin M."/>
            <person name="Barry K."/>
            <person name="Battaglia E."/>
            <person name="Bayram O."/>
            <person name="Benocci T."/>
            <person name="Braus-Stromeyer S.A."/>
            <person name="Caldana C."/>
            <person name="Canovas D."/>
            <person name="Cerqueira G.C."/>
            <person name="Chen F."/>
            <person name="Chen W."/>
            <person name="Choi C."/>
            <person name="Clum A."/>
            <person name="Dos Santos R.A."/>
            <person name="Damasio A.R."/>
            <person name="Diallinas G."/>
            <person name="Emri T."/>
            <person name="Fekete E."/>
            <person name="Flipphi M."/>
            <person name="Freyberg S."/>
            <person name="Gallo A."/>
            <person name="Gournas C."/>
            <person name="Habgood R."/>
            <person name="Hainaut M."/>
            <person name="Harispe M.L."/>
            <person name="Henrissat B."/>
            <person name="Hilden K.S."/>
            <person name="Hope R."/>
            <person name="Hossain A."/>
            <person name="Karabika E."/>
            <person name="Karaffa L."/>
            <person name="Karanyi Z."/>
            <person name="Krasevec N."/>
            <person name="Kuo A."/>
            <person name="Kusch H."/>
            <person name="LaButti K."/>
            <person name="Lagendijk E.L."/>
            <person name="Lapidus A."/>
            <person name="Levasseur A."/>
            <person name="Lindquist E."/>
            <person name="Lipzen A."/>
            <person name="Logrieco A.F."/>
            <person name="MacCabe A."/>
            <person name="Maekelae M.R."/>
            <person name="Malavazi I."/>
            <person name="Melin P."/>
            <person name="Meyer V."/>
            <person name="Mielnichuk N."/>
            <person name="Miskei M."/>
            <person name="Molnar A.P."/>
            <person name="Mule G."/>
            <person name="Ngan C.Y."/>
            <person name="Orejas M."/>
            <person name="Orosz E."/>
            <person name="Ouedraogo J.P."/>
            <person name="Overkamp K.M."/>
            <person name="Park H.-S."/>
            <person name="Perrone G."/>
            <person name="Piumi F."/>
            <person name="Punt P.J."/>
            <person name="Ram A.F."/>
            <person name="Ramon A."/>
            <person name="Rauscher S."/>
            <person name="Record E."/>
            <person name="Riano-Pachon D.M."/>
            <person name="Robert V."/>
            <person name="Roehrig J."/>
            <person name="Ruller R."/>
            <person name="Salamov A."/>
            <person name="Salih N.S."/>
            <person name="Samson R.A."/>
            <person name="Sandor E."/>
            <person name="Sanguinetti M."/>
            <person name="Schuetze T."/>
            <person name="Sepcic K."/>
            <person name="Shelest E."/>
            <person name="Sherlock G."/>
            <person name="Sophianopoulou V."/>
            <person name="Squina F.M."/>
            <person name="Sun H."/>
            <person name="Susca A."/>
            <person name="Todd R.B."/>
            <person name="Tsang A."/>
            <person name="Unkles S.E."/>
            <person name="van de Wiele N."/>
            <person name="van Rossen-Uffink D."/>
            <person name="Oliveira J.V."/>
            <person name="Vesth T.C."/>
            <person name="Visser J."/>
            <person name="Yu J.-H."/>
            <person name="Zhou M."/>
            <person name="Andersen M.R."/>
            <person name="Archer D.B."/>
            <person name="Baker S.E."/>
            <person name="Benoit I."/>
            <person name="Brakhage A.A."/>
            <person name="Braus G.H."/>
            <person name="Fischer R."/>
            <person name="Frisvad J.C."/>
            <person name="Goldman G.H."/>
            <person name="Houbraken J."/>
            <person name="Oakley B."/>
            <person name="Pocsi I."/>
            <person name="Scazzocchio C."/>
            <person name="Seiboth B."/>
            <person name="vanKuyk P.A."/>
            <person name="Wortman J."/>
            <person name="Dyer P.S."/>
            <person name="Grigoriev I.V."/>
        </authorList>
    </citation>
    <scope>NUCLEOTIDE SEQUENCE [LARGE SCALE GENOMIC DNA]</scope>
    <source>
        <strain evidence="6">CBS 516.65</strain>
    </source>
</reference>
<dbReference type="InterPro" id="IPR049381">
    <property type="entry name" value="UbiD-like_C"/>
</dbReference>
<accession>A0A1L9VRR8</accession>
<comment type="function">
    <text evidence="1">Catalyzes the reversible decarboxylation of aromatic carboxylic acids like ferulic acid, p-coumaric acid or cinnamic acid, producing the corresponding vinyl derivatives 4-vinylphenol, 4-vinylguaiacol, and styrene, respectively, which play the role of aroma metabolites.</text>
</comment>
<organism evidence="5 6">
    <name type="scientific">Aspergillus glaucus CBS 516.65</name>
    <dbReference type="NCBI Taxonomy" id="1160497"/>
    <lineage>
        <taxon>Eukaryota</taxon>
        <taxon>Fungi</taxon>
        <taxon>Dikarya</taxon>
        <taxon>Ascomycota</taxon>
        <taxon>Pezizomycotina</taxon>
        <taxon>Eurotiomycetes</taxon>
        <taxon>Eurotiomycetidae</taxon>
        <taxon>Eurotiales</taxon>
        <taxon>Aspergillaceae</taxon>
        <taxon>Aspergillus</taxon>
        <taxon>Aspergillus subgen. Aspergillus</taxon>
    </lineage>
</organism>
<dbReference type="GO" id="GO:0033494">
    <property type="term" value="P:ferulate metabolic process"/>
    <property type="evidence" value="ECO:0007669"/>
    <property type="project" value="UniProtKB-UniRule"/>
</dbReference>
<dbReference type="GO" id="GO:0046872">
    <property type="term" value="F:metal ion binding"/>
    <property type="evidence" value="ECO:0007669"/>
    <property type="project" value="UniProtKB-KW"/>
</dbReference>
<comment type="subcellular location">
    <subcellularLocation>
        <location evidence="1">Cytoplasm</location>
    </subcellularLocation>
</comment>
<dbReference type="STRING" id="1160497.A0A1L9VRR8"/>
<dbReference type="InterPro" id="IPR002830">
    <property type="entry name" value="UbiD"/>
</dbReference>
<feature type="binding site" evidence="1">
    <location>
        <begin position="209"/>
        <end position="210"/>
    </location>
    <ligand>
        <name>prenylated FMN</name>
        <dbReference type="ChEBI" id="CHEBI:87746"/>
    </ligand>
</feature>
<dbReference type="Pfam" id="PF20696">
    <property type="entry name" value="UbiD_C"/>
    <property type="match status" value="1"/>
</dbReference>
<evidence type="ECO:0000259" key="3">
    <source>
        <dbReference type="Pfam" id="PF20695"/>
    </source>
</evidence>
<comment type="cofactor">
    <cofactor evidence="1">
        <name>Mn(2+)</name>
        <dbReference type="ChEBI" id="CHEBI:29035"/>
    </cofactor>
</comment>
<feature type="binding site" evidence="1">
    <location>
        <position position="409"/>
    </location>
    <ligand>
        <name>prenylated FMN</name>
        <dbReference type="ChEBI" id="CHEBI:87746"/>
    </ligand>
</feature>
<dbReference type="Gene3D" id="3.40.1670.10">
    <property type="entry name" value="UbiD C-terminal domain-like"/>
    <property type="match status" value="1"/>
</dbReference>
<feature type="binding site" evidence="1">
    <location>
        <position position="251"/>
    </location>
    <ligand>
        <name>Mn(2+)</name>
        <dbReference type="ChEBI" id="CHEBI:29035"/>
    </ligand>
</feature>
<dbReference type="PANTHER" id="PTHR30108">
    <property type="entry name" value="3-OCTAPRENYL-4-HYDROXYBENZOATE CARBOXY-LYASE-RELATED"/>
    <property type="match status" value="1"/>
</dbReference>
<protein>
    <recommendedName>
        <fullName evidence="1">Ferulic acid decarboxylase 1</fullName>
        <ecNumber evidence="1">4.1.1.102</ecNumber>
    </recommendedName>
    <alternativeName>
        <fullName evidence="1">Phenacrylate decarboxylase</fullName>
    </alternativeName>
</protein>
<keyword evidence="1" id="KW-0963">Cytoplasm</keyword>
<feature type="domain" description="3-octaprenyl-4-hydroxybenzoate carboxy-lyase-like C-terminal" evidence="4">
    <location>
        <begin position="342"/>
        <end position="466"/>
    </location>
</feature>
<dbReference type="SUPFAM" id="SSF50475">
    <property type="entry name" value="FMN-binding split barrel"/>
    <property type="match status" value="1"/>
</dbReference>
<keyword evidence="6" id="KW-1185">Reference proteome</keyword>
<dbReference type="Pfam" id="PF20695">
    <property type="entry name" value="UbiD_N"/>
    <property type="match status" value="1"/>
</dbReference>
<comment type="caution">
    <text evidence="1">Lacks conserved residue(s) required for the propagation of feature annotation.</text>
</comment>
<comment type="similarity">
    <text evidence="1">Belongs to the UbiD family. UbiD-like/FDC subfamily.</text>
</comment>
<feature type="domain" description="3-octaprenyl-4-hydroxybenzoate carboxy-lyase-like N-terminal" evidence="3">
    <location>
        <begin position="29"/>
        <end position="121"/>
    </location>
</feature>
<keyword evidence="1" id="KW-0456">Lyase</keyword>
<dbReference type="HAMAP" id="MF_01983">
    <property type="entry name" value="UbiD_FDC"/>
    <property type="match status" value="1"/>
</dbReference>
<dbReference type="GO" id="GO:0005737">
    <property type="term" value="C:cytoplasm"/>
    <property type="evidence" value="ECO:0007669"/>
    <property type="project" value="UniProtKB-SubCell"/>
</dbReference>
<dbReference type="NCBIfam" id="TIGR00148">
    <property type="entry name" value="UbiD family decarboxylase"/>
    <property type="match status" value="1"/>
</dbReference>
<keyword evidence="1" id="KW-0464">Manganese</keyword>
<comment type="cofactor">
    <cofactor evidence="1">
        <name>prenylated FMN</name>
        <dbReference type="ChEBI" id="CHEBI:87746"/>
    </cofactor>
    <text evidence="1">Binds 1 prenylated FMN per subunit.</text>
</comment>
<evidence type="ECO:0000259" key="4">
    <source>
        <dbReference type="Pfam" id="PF20696"/>
    </source>
</evidence>
<feature type="domain" description="3-octaprenyl-4-hydroxybenzoate carboxy-lyase-like Rift-related" evidence="2">
    <location>
        <begin position="136"/>
        <end position="336"/>
    </location>
</feature>
<keyword evidence="1" id="KW-0210">Decarboxylase</keyword>
<dbReference type="AlphaFoldDB" id="A0A1L9VRR8"/>
<name>A0A1L9VRR8_ASPGL</name>
<comment type="catalytic activity">
    <reaction evidence="1">
        <text>(E)-ferulate + H(+) = 2-methoxy-4-vinylphenol + CO2</text>
        <dbReference type="Rhea" id="RHEA:33807"/>
        <dbReference type="ChEBI" id="CHEBI:15378"/>
        <dbReference type="ChEBI" id="CHEBI:16526"/>
        <dbReference type="ChEBI" id="CHEBI:29749"/>
        <dbReference type="ChEBI" id="CHEBI:42438"/>
        <dbReference type="EC" id="4.1.1.102"/>
    </reaction>
</comment>
<feature type="binding site" evidence="1">
    <location>
        <position position="251"/>
    </location>
    <ligand>
        <name>prenylated FMN</name>
        <dbReference type="ChEBI" id="CHEBI:87746"/>
    </ligand>
</feature>
<dbReference type="InterPro" id="IPR048304">
    <property type="entry name" value="UbiD_Rift_dom"/>
</dbReference>
<feature type="active site" description="Proton donor" evidence="1">
    <location>
        <position position="300"/>
    </location>
</feature>
<dbReference type="Pfam" id="PF01977">
    <property type="entry name" value="UbiD"/>
    <property type="match status" value="1"/>
</dbReference>
<comment type="catalytic activity">
    <reaction evidence="1">
        <text>(E)-4-coumarate + H(+) = 4-vinylphenol + CO2</text>
        <dbReference type="Rhea" id="RHEA:33227"/>
        <dbReference type="ChEBI" id="CHEBI:1883"/>
        <dbReference type="ChEBI" id="CHEBI:12876"/>
        <dbReference type="ChEBI" id="CHEBI:15378"/>
        <dbReference type="ChEBI" id="CHEBI:16526"/>
        <dbReference type="EC" id="4.1.1.102"/>
    </reaction>
</comment>
<keyword evidence="1" id="KW-0479">Metal-binding</keyword>
<comment type="catalytic activity">
    <reaction evidence="1">
        <text>(E)-cinnamate + H(+) = styrene + CO2</text>
        <dbReference type="Rhea" id="RHEA:46920"/>
        <dbReference type="ChEBI" id="CHEBI:15378"/>
        <dbReference type="ChEBI" id="CHEBI:15669"/>
        <dbReference type="ChEBI" id="CHEBI:16526"/>
        <dbReference type="ChEBI" id="CHEBI:27452"/>
        <dbReference type="EC" id="4.1.1.102"/>
    </reaction>
</comment>
<gene>
    <name evidence="1" type="primary">FDC1</name>
    <name evidence="5" type="ORF">ASPGLDRAFT_72847</name>
</gene>
<proteinExistence type="inferred from homology"/>
<dbReference type="OrthoDB" id="4878259at2759"/>
<feature type="binding site" evidence="1">
    <location>
        <position position="187"/>
    </location>
    <ligand>
        <name>Mn(2+)</name>
        <dbReference type="ChEBI" id="CHEBI:29035"/>
    </ligand>
</feature>
<evidence type="ECO:0000313" key="5">
    <source>
        <dbReference type="EMBL" id="OJJ86581.1"/>
    </source>
</evidence>
<evidence type="ECO:0000259" key="2">
    <source>
        <dbReference type="Pfam" id="PF01977"/>
    </source>
</evidence>
<dbReference type="GO" id="GO:0016831">
    <property type="term" value="F:carboxy-lyase activity"/>
    <property type="evidence" value="ECO:0007669"/>
    <property type="project" value="UniProtKB-UniRule"/>
</dbReference>
<dbReference type="InterPro" id="IPR032903">
    <property type="entry name" value="FDC-like"/>
</dbReference>
<dbReference type="GO" id="GO:0046281">
    <property type="term" value="P:cinnamic acid catabolic process"/>
    <property type="evidence" value="ECO:0007669"/>
    <property type="project" value="UniProtKB-UniRule"/>
</dbReference>
<dbReference type="InterPro" id="IPR049383">
    <property type="entry name" value="UbiD-like_N"/>
</dbReference>
<evidence type="ECO:0000313" key="6">
    <source>
        <dbReference type="Proteomes" id="UP000184300"/>
    </source>
</evidence>
<dbReference type="EC" id="4.1.1.102" evidence="1"/>